<keyword evidence="1" id="KW-0614">Plasmid</keyword>
<evidence type="ECO:0000313" key="1">
    <source>
        <dbReference type="EMBL" id="CDM63230.1"/>
    </source>
</evidence>
<dbReference type="InterPro" id="IPR021345">
    <property type="entry name" value="DUF2961"/>
</dbReference>
<proteinExistence type="predicted"/>
<protein>
    <recommendedName>
        <fullName evidence="3">DUF2961 domain-containing protein</fullName>
    </recommendedName>
</protein>
<dbReference type="AlphaFoldDB" id="W6RST4"/>
<organism evidence="1 2">
    <name type="scientific">Rhizobium favelukesii</name>
    <dbReference type="NCBI Taxonomy" id="348824"/>
    <lineage>
        <taxon>Bacteria</taxon>
        <taxon>Pseudomonadati</taxon>
        <taxon>Pseudomonadota</taxon>
        <taxon>Alphaproteobacteria</taxon>
        <taxon>Hyphomicrobiales</taxon>
        <taxon>Rhizobiaceae</taxon>
        <taxon>Rhizobium/Agrobacterium group</taxon>
        <taxon>Rhizobium</taxon>
    </lineage>
</organism>
<dbReference type="RefSeq" id="WP_024314594.1">
    <property type="nucleotide sequence ID" value="NZ_ATTO01000013.1"/>
</dbReference>
<geneLocation type="plasmid" evidence="1 2">
    <name>pLPU83d</name>
</geneLocation>
<dbReference type="Gene3D" id="2.60.120.1390">
    <property type="match status" value="1"/>
</dbReference>
<reference evidence="1" key="1">
    <citation type="submission" date="2013-11" db="EMBL/GenBank/DDBJ databases">
        <title>Draft genome sequence of the broad-host-range Rhizobium sp. LPU83 strain, a member of the low-genetic diversity Oregon-like Rhizobium sp. group.</title>
        <authorList>
            <person name="Wibberg D."/>
            <person name="Puehler A."/>
            <person name="Schlueter A."/>
        </authorList>
    </citation>
    <scope>NUCLEOTIDE SEQUENCE [LARGE SCALE GENOMIC DNA]</scope>
    <source>
        <strain evidence="1">LPU83</strain>
        <plasmid evidence="1">pLPU83d</plasmid>
    </source>
</reference>
<dbReference type="PATRIC" id="fig|348824.6.peg.7620"/>
<evidence type="ECO:0000313" key="2">
    <source>
        <dbReference type="Proteomes" id="UP000019443"/>
    </source>
</evidence>
<dbReference type="EMBL" id="HG916855">
    <property type="protein sequence ID" value="CDM63230.1"/>
    <property type="molecule type" value="Genomic_DNA"/>
</dbReference>
<dbReference type="KEGG" id="rhl:LPU83_pLPU83d_1860"/>
<name>W6RST4_9HYPH</name>
<evidence type="ECO:0008006" key="3">
    <source>
        <dbReference type="Google" id="ProtNLM"/>
    </source>
</evidence>
<keyword evidence="2" id="KW-1185">Reference proteome</keyword>
<sequence length="444" mass="50675">MSNPGHSMLADLTRTKRARTRRLSSWDQEGRNQDYWLIGPGETVTLADITGPGCITHIWTTQFCRRTLGPSVIDPVLGQYIAPVNEIHNALGVTWEEADPHYYRKVLVRITWDNADRPAVLVPLGDFFGVGHSMPASFSSLPLSVSAKPEESYVHGGSASFNSYFQMPFNKRAVIELINENDVPYGQYFYVDYELYDQPLDEDIAYFHATWRRENPCDGWGPQIQTNSPEANTVNLDGKGNYTVLETQGRGQYVGCLLSVAHFQGSWWGEGDDMIWIDDDPEWPPSIHGTGTEDYFNHAWGMQDKKDLYNGAPIHESIVPGYAVSYRFHLTDPVRFDKKIKVTIEHGHNNHLSDDWASTAYWYQTLPSPKLSVPTLEDRIPTPPGRRKPMAVARETLTEEQKAMVDRSAVRLEEYLHLRNLEIQKKLDRTRKREASNKEFGRLK</sequence>
<gene>
    <name evidence="1" type="ORF">LPU83_pLPU83d_1860</name>
</gene>
<dbReference type="HOGENOM" id="CLU_039495_0_0_5"/>
<dbReference type="Proteomes" id="UP000019443">
    <property type="component" value="Plasmid pLPU83d"/>
</dbReference>
<dbReference type="Pfam" id="PF11175">
    <property type="entry name" value="DUF2961"/>
    <property type="match status" value="1"/>
</dbReference>
<accession>W6RST4</accession>